<feature type="non-terminal residue" evidence="1">
    <location>
        <position position="89"/>
    </location>
</feature>
<evidence type="ECO:0000313" key="2">
    <source>
        <dbReference type="Proteomes" id="UP000529965"/>
    </source>
</evidence>
<dbReference type="GO" id="GO:0005634">
    <property type="term" value="C:nucleus"/>
    <property type="evidence" value="ECO:0007669"/>
    <property type="project" value="InterPro"/>
</dbReference>
<gene>
    <name evidence="1" type="primary">Coprs</name>
    <name evidence="1" type="ORF">ERIRUB_R15247</name>
</gene>
<keyword evidence="2" id="KW-1185">Reference proteome</keyword>
<dbReference type="EMBL" id="VZSK01001195">
    <property type="protein sequence ID" value="NWY69846.1"/>
    <property type="molecule type" value="Genomic_DNA"/>
</dbReference>
<proteinExistence type="predicted"/>
<dbReference type="Proteomes" id="UP000529965">
    <property type="component" value="Unassembled WGS sequence"/>
</dbReference>
<feature type="non-terminal residue" evidence="1">
    <location>
        <position position="1"/>
    </location>
</feature>
<dbReference type="GO" id="GO:0042393">
    <property type="term" value="F:histone binding"/>
    <property type="evidence" value="ECO:0007669"/>
    <property type="project" value="InterPro"/>
</dbReference>
<protein>
    <submittedName>
        <fullName evidence="1">COPRS protein</fullName>
    </submittedName>
</protein>
<dbReference type="AlphaFoldDB" id="A0A7K7GJI2"/>
<name>A0A7K7GJI2_ERIRU</name>
<comment type="caution">
    <text evidence="1">The sequence shown here is derived from an EMBL/GenBank/DDBJ whole genome shotgun (WGS) entry which is preliminary data.</text>
</comment>
<dbReference type="Pfam" id="PF15340">
    <property type="entry name" value="COPR5"/>
    <property type="match status" value="1"/>
</dbReference>
<evidence type="ECO:0000313" key="1">
    <source>
        <dbReference type="EMBL" id="NWY69846.1"/>
    </source>
</evidence>
<reference evidence="1 2" key="1">
    <citation type="submission" date="2019-09" db="EMBL/GenBank/DDBJ databases">
        <title>Bird 10,000 Genomes (B10K) Project - Family phase.</title>
        <authorList>
            <person name="Zhang G."/>
        </authorList>
    </citation>
    <scope>NUCLEOTIDE SEQUENCE [LARGE SCALE GENOMIC DNA]</scope>
    <source>
        <strain evidence="1">OUT-0015</strain>
        <tissue evidence="1">Blood</tissue>
    </source>
</reference>
<accession>A0A7K7GJI2</accession>
<sequence>LSNILESSGLQDASAHVVEDWDKELEESDCSPYDADDFFCGSFEENNLFGSFEWKKDWFYNPGCHHTPRFVFPPRVRTVEKGQFDDADE</sequence>
<organism evidence="1 2">
    <name type="scientific">Erithacus rubecula</name>
    <name type="common">European robin</name>
    <dbReference type="NCBI Taxonomy" id="37610"/>
    <lineage>
        <taxon>Eukaryota</taxon>
        <taxon>Metazoa</taxon>
        <taxon>Chordata</taxon>
        <taxon>Craniata</taxon>
        <taxon>Vertebrata</taxon>
        <taxon>Euteleostomi</taxon>
        <taxon>Archelosauria</taxon>
        <taxon>Archosauria</taxon>
        <taxon>Dinosauria</taxon>
        <taxon>Saurischia</taxon>
        <taxon>Theropoda</taxon>
        <taxon>Coelurosauria</taxon>
        <taxon>Aves</taxon>
        <taxon>Neognathae</taxon>
        <taxon>Neoaves</taxon>
        <taxon>Telluraves</taxon>
        <taxon>Australaves</taxon>
        <taxon>Passeriformes</taxon>
        <taxon>Turdidae</taxon>
        <taxon>Erithacus</taxon>
    </lineage>
</organism>
<dbReference type="InterPro" id="IPR029289">
    <property type="entry name" value="COPR5"/>
</dbReference>